<dbReference type="PANTHER" id="PTHR24291:SF50">
    <property type="entry name" value="BIFUNCTIONAL ALBAFLAVENONE MONOOXYGENASE_TERPENE SYNTHASE"/>
    <property type="match status" value="1"/>
</dbReference>
<comment type="similarity">
    <text evidence="1 8">Belongs to the cytochrome P450 family.</text>
</comment>
<dbReference type="InterPro" id="IPR017972">
    <property type="entry name" value="Cyt_P450_CS"/>
</dbReference>
<evidence type="ECO:0000313" key="9">
    <source>
        <dbReference type="EMBL" id="ROP45979.1"/>
    </source>
</evidence>
<evidence type="ECO:0000256" key="7">
    <source>
        <dbReference type="PIRSR" id="PIRSR602403-1"/>
    </source>
</evidence>
<comment type="caution">
    <text evidence="9">The sequence shown here is derived from an EMBL/GenBank/DDBJ whole genome shotgun (WGS) entry which is preliminary data.</text>
</comment>
<proteinExistence type="inferred from homology"/>
<keyword evidence="2 7" id="KW-0349">Heme</keyword>
<dbReference type="Pfam" id="PF00067">
    <property type="entry name" value="p450"/>
    <property type="match status" value="1"/>
</dbReference>
<gene>
    <name evidence="9" type="ORF">EDC03_0595</name>
</gene>
<dbReference type="Gene3D" id="1.10.630.10">
    <property type="entry name" value="Cytochrome P450"/>
    <property type="match status" value="1"/>
</dbReference>
<dbReference type="InterPro" id="IPR036396">
    <property type="entry name" value="Cyt_P450_sf"/>
</dbReference>
<dbReference type="GO" id="GO:0016705">
    <property type="term" value="F:oxidoreductase activity, acting on paired donors, with incorporation or reduction of molecular oxygen"/>
    <property type="evidence" value="ECO:0007669"/>
    <property type="project" value="InterPro"/>
</dbReference>
<keyword evidence="10" id="KW-1185">Reference proteome</keyword>
<feature type="binding site" description="axial binding residue" evidence="7">
    <location>
        <position position="384"/>
    </location>
    <ligand>
        <name>heme</name>
        <dbReference type="ChEBI" id="CHEBI:30413"/>
    </ligand>
    <ligandPart>
        <name>Fe</name>
        <dbReference type="ChEBI" id="CHEBI:18248"/>
    </ligandPart>
</feature>
<dbReference type="InterPro" id="IPR050196">
    <property type="entry name" value="Cytochrome_P450_Monoox"/>
</dbReference>
<evidence type="ECO:0000256" key="1">
    <source>
        <dbReference type="ARBA" id="ARBA00010617"/>
    </source>
</evidence>
<dbReference type="PROSITE" id="PS00086">
    <property type="entry name" value="CYTOCHROME_P450"/>
    <property type="match status" value="1"/>
</dbReference>
<reference evidence="9 10" key="1">
    <citation type="journal article" date="2015" name="Stand. Genomic Sci.">
        <title>Genomic Encyclopedia of Bacterial and Archaeal Type Strains, Phase III: the genomes of soil and plant-associated and newly described type strains.</title>
        <authorList>
            <person name="Whitman W.B."/>
            <person name="Woyke T."/>
            <person name="Klenk H.P."/>
            <person name="Zhou Y."/>
            <person name="Lilburn T.G."/>
            <person name="Beck B.J."/>
            <person name="De Vos P."/>
            <person name="Vandamme P."/>
            <person name="Eisen J.A."/>
            <person name="Garrity G."/>
            <person name="Hugenholtz P."/>
            <person name="Kyrpides N.C."/>
        </authorList>
    </citation>
    <scope>NUCLEOTIDE SEQUENCE [LARGE SCALE GENOMIC DNA]</scope>
    <source>
        <strain evidence="9 10">CECT 7306</strain>
    </source>
</reference>
<dbReference type="InterPro" id="IPR002403">
    <property type="entry name" value="Cyt_P450_E_grp-IV"/>
</dbReference>
<evidence type="ECO:0000256" key="4">
    <source>
        <dbReference type="ARBA" id="ARBA00023002"/>
    </source>
</evidence>
<dbReference type="PANTHER" id="PTHR24291">
    <property type="entry name" value="CYTOCHROME P450 FAMILY 4"/>
    <property type="match status" value="1"/>
</dbReference>
<protein>
    <submittedName>
        <fullName evidence="9">Cytochrome P450</fullName>
    </submittedName>
</protein>
<dbReference type="SUPFAM" id="SSF48264">
    <property type="entry name" value="Cytochrome P450"/>
    <property type="match status" value="1"/>
</dbReference>
<organism evidence="9 10">
    <name type="scientific">Pseudokineococcus lusitanus</name>
    <dbReference type="NCBI Taxonomy" id="763993"/>
    <lineage>
        <taxon>Bacteria</taxon>
        <taxon>Bacillati</taxon>
        <taxon>Actinomycetota</taxon>
        <taxon>Actinomycetes</taxon>
        <taxon>Kineosporiales</taxon>
        <taxon>Kineosporiaceae</taxon>
        <taxon>Pseudokineococcus</taxon>
    </lineage>
</organism>
<dbReference type="FunCoup" id="A0A3N1HU33">
    <property type="interactions" value="104"/>
</dbReference>
<name>A0A3N1HU33_9ACTN</name>
<dbReference type="GO" id="GO:0020037">
    <property type="term" value="F:heme binding"/>
    <property type="evidence" value="ECO:0007669"/>
    <property type="project" value="InterPro"/>
</dbReference>
<evidence type="ECO:0000256" key="6">
    <source>
        <dbReference type="ARBA" id="ARBA00023033"/>
    </source>
</evidence>
<evidence type="ECO:0000313" key="10">
    <source>
        <dbReference type="Proteomes" id="UP000276232"/>
    </source>
</evidence>
<evidence type="ECO:0000256" key="2">
    <source>
        <dbReference type="ARBA" id="ARBA00022617"/>
    </source>
</evidence>
<dbReference type="GO" id="GO:0004497">
    <property type="term" value="F:monooxygenase activity"/>
    <property type="evidence" value="ECO:0007669"/>
    <property type="project" value="UniProtKB-KW"/>
</dbReference>
<keyword evidence="6 8" id="KW-0503">Monooxygenase</keyword>
<evidence type="ECO:0000256" key="3">
    <source>
        <dbReference type="ARBA" id="ARBA00022723"/>
    </source>
</evidence>
<comment type="cofactor">
    <cofactor evidence="7">
        <name>heme</name>
        <dbReference type="ChEBI" id="CHEBI:30413"/>
    </cofactor>
</comment>
<keyword evidence="5 7" id="KW-0408">Iron</keyword>
<dbReference type="Proteomes" id="UP000276232">
    <property type="component" value="Unassembled WGS sequence"/>
</dbReference>
<accession>A0A3N1HU33</accession>
<sequence>MVAAVPGIRADPLGFLARLRGRYGDVVAFPMPRDPVVLLSSPAAARRVLVENHRAWGKRTAQYGALSAVTGTGLLTSDGEVWRERRRTAQPAFHPRGLGVVAEQSVAAAGRLRATWPAAGGVVDVDAGALQATLEVVGRTLFGGEVTDDGERLVAAVLEALEVVVGRVRTPLPAWLPTPARRRLRRAVATLDVAAADVVARRRARGLHEDDGDLLALLLRAVDAGDLAPEGLRDELVTTVIAGHETVASALTWTLHLLAEEQGAQARVAEELDAVLGGADEDGGRAPAWADLRSLVRTRAAVEESLRLFPPAWVVSRRALVDDVVDGVALPAGTTVIISPWLLHRRPELFPDPEVFRPERFEGEGLGREARGAYTPFGAGPRLCIGRDFALVETTLVLAELLRGASVHPVPGERVRVDALVTMRPRDGLRLRLAPRRRAGAGVSAPA</sequence>
<dbReference type="AlphaFoldDB" id="A0A3N1HU33"/>
<dbReference type="InterPro" id="IPR001128">
    <property type="entry name" value="Cyt_P450"/>
</dbReference>
<evidence type="ECO:0000256" key="5">
    <source>
        <dbReference type="ARBA" id="ARBA00023004"/>
    </source>
</evidence>
<dbReference type="PRINTS" id="PR00465">
    <property type="entry name" value="EP450IV"/>
</dbReference>
<dbReference type="InParanoid" id="A0A3N1HU33"/>
<keyword evidence="4 8" id="KW-0560">Oxidoreductase</keyword>
<dbReference type="PRINTS" id="PR00385">
    <property type="entry name" value="P450"/>
</dbReference>
<evidence type="ECO:0000256" key="8">
    <source>
        <dbReference type="RuleBase" id="RU000461"/>
    </source>
</evidence>
<dbReference type="EMBL" id="RJKN01000001">
    <property type="protein sequence ID" value="ROP45979.1"/>
    <property type="molecule type" value="Genomic_DNA"/>
</dbReference>
<dbReference type="OrthoDB" id="5290182at2"/>
<dbReference type="GO" id="GO:0005506">
    <property type="term" value="F:iron ion binding"/>
    <property type="evidence" value="ECO:0007669"/>
    <property type="project" value="InterPro"/>
</dbReference>
<keyword evidence="3 7" id="KW-0479">Metal-binding</keyword>